<proteinExistence type="predicted"/>
<reference evidence="3" key="1">
    <citation type="journal article" date="2019" name="Int. J. Syst. Evol. Microbiol.">
        <title>The Global Catalogue of Microorganisms (GCM) 10K type strain sequencing project: providing services to taxonomists for standard genome sequencing and annotation.</title>
        <authorList>
            <consortium name="The Broad Institute Genomics Platform"/>
            <consortium name="The Broad Institute Genome Sequencing Center for Infectious Disease"/>
            <person name="Wu L."/>
            <person name="Ma J."/>
        </authorList>
    </citation>
    <scope>NUCLEOTIDE SEQUENCE [LARGE SCALE GENOMIC DNA]</scope>
    <source>
        <strain evidence="3">SYNS20</strain>
    </source>
</reference>
<accession>A0ABW2JU95</accession>
<organism evidence="2 3">
    <name type="scientific">Streptomyces monticola</name>
    <dbReference type="NCBI Taxonomy" id="2666263"/>
    <lineage>
        <taxon>Bacteria</taxon>
        <taxon>Bacillati</taxon>
        <taxon>Actinomycetota</taxon>
        <taxon>Actinomycetes</taxon>
        <taxon>Kitasatosporales</taxon>
        <taxon>Streptomycetaceae</taxon>
        <taxon>Streptomyces</taxon>
    </lineage>
</organism>
<evidence type="ECO:0000313" key="3">
    <source>
        <dbReference type="Proteomes" id="UP001596523"/>
    </source>
</evidence>
<dbReference type="InterPro" id="IPR025855">
    <property type="entry name" value="Replic_Relax"/>
</dbReference>
<gene>
    <name evidence="2" type="ORF">ACFQVC_32825</name>
</gene>
<evidence type="ECO:0000256" key="1">
    <source>
        <dbReference type="SAM" id="MobiDB-lite"/>
    </source>
</evidence>
<evidence type="ECO:0000313" key="2">
    <source>
        <dbReference type="EMBL" id="MFC7308978.1"/>
    </source>
</evidence>
<sequence length="307" mass="33866">MILDNHDQTIPPVTPGRGTPPETLSHQIIALLAQHRMATTAQIHTLLRPASVRTTVANPLAKLRAQHLINSAVLPATNRTRVWFLTGEGARVCRDWPELRGRAPYPISSHAAASLRTAHTLTVLRAHLAFATDARRRGDEHGYLDWAPEITHHLGDGEKLIADAVLYYILNAEERRSKLRAFVEVDRATMTSERLATKLIDYARLHTYTPLAPGRRASAQGLAPAWQRWYPVFPRVLFILTGAGPRTLAHRIDDLRAMATEHPLVADLAHQVPVGAAVLDDLEEDGPTGAVWTPLGRSGGLCAWTEL</sequence>
<protein>
    <submittedName>
        <fullName evidence="2">Replication-relaxation family protein</fullName>
    </submittedName>
</protein>
<comment type="caution">
    <text evidence="2">The sequence shown here is derived from an EMBL/GenBank/DDBJ whole genome shotgun (WGS) entry which is preliminary data.</text>
</comment>
<name>A0ABW2JU95_9ACTN</name>
<keyword evidence="3" id="KW-1185">Reference proteome</keyword>
<dbReference type="RefSeq" id="WP_381837466.1">
    <property type="nucleotide sequence ID" value="NZ_JBHTCF010000018.1"/>
</dbReference>
<feature type="region of interest" description="Disordered" evidence="1">
    <location>
        <begin position="1"/>
        <end position="21"/>
    </location>
</feature>
<dbReference type="EMBL" id="JBHTCF010000018">
    <property type="protein sequence ID" value="MFC7308978.1"/>
    <property type="molecule type" value="Genomic_DNA"/>
</dbReference>
<dbReference type="Pfam" id="PF13814">
    <property type="entry name" value="Replic_Relax"/>
    <property type="match status" value="1"/>
</dbReference>
<dbReference type="Proteomes" id="UP001596523">
    <property type="component" value="Unassembled WGS sequence"/>
</dbReference>